<dbReference type="PANTHER" id="PTHR24305">
    <property type="entry name" value="CYTOCHROME P450"/>
    <property type="match status" value="1"/>
</dbReference>
<keyword evidence="5 9" id="KW-0479">Metal-binding</keyword>
<dbReference type="InterPro" id="IPR036396">
    <property type="entry name" value="Cyt_P450_sf"/>
</dbReference>
<dbReference type="GO" id="GO:0020037">
    <property type="term" value="F:heme binding"/>
    <property type="evidence" value="ECO:0007669"/>
    <property type="project" value="InterPro"/>
</dbReference>
<keyword evidence="8" id="KW-0503">Monooxygenase</keyword>
<evidence type="ECO:0000256" key="8">
    <source>
        <dbReference type="ARBA" id="ARBA00023033"/>
    </source>
</evidence>
<comment type="similarity">
    <text evidence="3">Belongs to the cytochrome P450 family.</text>
</comment>
<evidence type="ECO:0000256" key="3">
    <source>
        <dbReference type="ARBA" id="ARBA00010617"/>
    </source>
</evidence>
<organism evidence="10 11">
    <name type="scientific">Heliocybe sulcata</name>
    <dbReference type="NCBI Taxonomy" id="5364"/>
    <lineage>
        <taxon>Eukaryota</taxon>
        <taxon>Fungi</taxon>
        <taxon>Dikarya</taxon>
        <taxon>Basidiomycota</taxon>
        <taxon>Agaricomycotina</taxon>
        <taxon>Agaricomycetes</taxon>
        <taxon>Gloeophyllales</taxon>
        <taxon>Gloeophyllaceae</taxon>
        <taxon>Heliocybe</taxon>
    </lineage>
</organism>
<proteinExistence type="inferred from homology"/>
<reference evidence="10 11" key="1">
    <citation type="journal article" date="2019" name="Nat. Ecol. Evol.">
        <title>Megaphylogeny resolves global patterns of mushroom evolution.</title>
        <authorList>
            <person name="Varga T."/>
            <person name="Krizsan K."/>
            <person name="Foldi C."/>
            <person name="Dima B."/>
            <person name="Sanchez-Garcia M."/>
            <person name="Sanchez-Ramirez S."/>
            <person name="Szollosi G.J."/>
            <person name="Szarkandi J.G."/>
            <person name="Papp V."/>
            <person name="Albert L."/>
            <person name="Andreopoulos W."/>
            <person name="Angelini C."/>
            <person name="Antonin V."/>
            <person name="Barry K.W."/>
            <person name="Bougher N.L."/>
            <person name="Buchanan P."/>
            <person name="Buyck B."/>
            <person name="Bense V."/>
            <person name="Catcheside P."/>
            <person name="Chovatia M."/>
            <person name="Cooper J."/>
            <person name="Damon W."/>
            <person name="Desjardin D."/>
            <person name="Finy P."/>
            <person name="Geml J."/>
            <person name="Haridas S."/>
            <person name="Hughes K."/>
            <person name="Justo A."/>
            <person name="Karasinski D."/>
            <person name="Kautmanova I."/>
            <person name="Kiss B."/>
            <person name="Kocsube S."/>
            <person name="Kotiranta H."/>
            <person name="LaButti K.M."/>
            <person name="Lechner B.E."/>
            <person name="Liimatainen K."/>
            <person name="Lipzen A."/>
            <person name="Lukacs Z."/>
            <person name="Mihaltcheva S."/>
            <person name="Morgado L.N."/>
            <person name="Niskanen T."/>
            <person name="Noordeloos M.E."/>
            <person name="Ohm R.A."/>
            <person name="Ortiz-Santana B."/>
            <person name="Ovrebo C."/>
            <person name="Racz N."/>
            <person name="Riley R."/>
            <person name="Savchenko A."/>
            <person name="Shiryaev A."/>
            <person name="Soop K."/>
            <person name="Spirin V."/>
            <person name="Szebenyi C."/>
            <person name="Tomsovsky M."/>
            <person name="Tulloss R.E."/>
            <person name="Uehling J."/>
            <person name="Grigoriev I.V."/>
            <person name="Vagvolgyi C."/>
            <person name="Papp T."/>
            <person name="Martin F.M."/>
            <person name="Miettinen O."/>
            <person name="Hibbett D.S."/>
            <person name="Nagy L.G."/>
        </authorList>
    </citation>
    <scope>NUCLEOTIDE SEQUENCE [LARGE SCALE GENOMIC DNA]</scope>
    <source>
        <strain evidence="10 11">OMC1185</strain>
    </source>
</reference>
<evidence type="ECO:0000313" key="10">
    <source>
        <dbReference type="EMBL" id="TFK52303.1"/>
    </source>
</evidence>
<evidence type="ECO:0000256" key="1">
    <source>
        <dbReference type="ARBA" id="ARBA00001971"/>
    </source>
</evidence>
<keyword evidence="7 9" id="KW-0408">Iron</keyword>
<dbReference type="EMBL" id="ML213509">
    <property type="protein sequence ID" value="TFK52303.1"/>
    <property type="molecule type" value="Genomic_DNA"/>
</dbReference>
<protein>
    <submittedName>
        <fullName evidence="10">Cytochrome P450</fullName>
    </submittedName>
</protein>
<dbReference type="PANTHER" id="PTHR24305:SF166">
    <property type="entry name" value="CYTOCHROME P450 12A4, MITOCHONDRIAL-RELATED"/>
    <property type="match status" value="1"/>
</dbReference>
<dbReference type="InterPro" id="IPR050121">
    <property type="entry name" value="Cytochrome_P450_monoxygenase"/>
</dbReference>
<keyword evidence="11" id="KW-1185">Reference proteome</keyword>
<dbReference type="AlphaFoldDB" id="A0A5C3N4U6"/>
<dbReference type="GO" id="GO:0016705">
    <property type="term" value="F:oxidoreductase activity, acting on paired donors, with incorporation or reduction of molecular oxygen"/>
    <property type="evidence" value="ECO:0007669"/>
    <property type="project" value="InterPro"/>
</dbReference>
<comment type="cofactor">
    <cofactor evidence="1 9">
        <name>heme</name>
        <dbReference type="ChEBI" id="CHEBI:30413"/>
    </cofactor>
</comment>
<dbReference type="SUPFAM" id="SSF48264">
    <property type="entry name" value="Cytochrome P450"/>
    <property type="match status" value="1"/>
</dbReference>
<evidence type="ECO:0000256" key="4">
    <source>
        <dbReference type="ARBA" id="ARBA00022617"/>
    </source>
</evidence>
<comment type="pathway">
    <text evidence="2">Secondary metabolite biosynthesis.</text>
</comment>
<accession>A0A5C3N4U6</accession>
<name>A0A5C3N4U6_9AGAM</name>
<dbReference type="GO" id="GO:0004497">
    <property type="term" value="F:monooxygenase activity"/>
    <property type="evidence" value="ECO:0007669"/>
    <property type="project" value="UniProtKB-KW"/>
</dbReference>
<keyword evidence="4 9" id="KW-0349">Heme</keyword>
<dbReference type="InterPro" id="IPR001128">
    <property type="entry name" value="Cyt_P450"/>
</dbReference>
<dbReference type="Proteomes" id="UP000305948">
    <property type="component" value="Unassembled WGS sequence"/>
</dbReference>
<evidence type="ECO:0000256" key="7">
    <source>
        <dbReference type="ARBA" id="ARBA00023004"/>
    </source>
</evidence>
<dbReference type="PRINTS" id="PR00385">
    <property type="entry name" value="P450"/>
</dbReference>
<evidence type="ECO:0000256" key="6">
    <source>
        <dbReference type="ARBA" id="ARBA00023002"/>
    </source>
</evidence>
<dbReference type="PRINTS" id="PR00463">
    <property type="entry name" value="EP450I"/>
</dbReference>
<keyword evidence="6" id="KW-0560">Oxidoreductase</keyword>
<sequence length="534" mass="60419">MATQLSLLILPVLLLWLVRRWFRRSLLSDIPGPPPEYLFGNIRHVVERSNVDVMLEWQEKYGSSFRVQGFLGLNKLVVSDPKTIQYVLSTAAYDFPKPEPLRIFLTAVDGENLSWAEGDVHKRQRRIISPAFGPRESKELLPVFERCAENLTAHWKDALVNHEKDGSEVINIHQSIHSATLEALCEAAFDFQGESENGDILKELYTHFNENIFPPYQAWMNGIMDHLPVWVVPPLIKFLPTRQLAFIRRHKRETFKIAEELVSEKADAISAGKGKKDIFSLLIRANKSEDVPRLRLSEQELYAQMSMLFIAGHDTTAGTMSFALWELAGHSDVQTRLRNEIREAKATAHANGKAGLTADDMENMVYLQAVLKETLRLHPAVFQVPRMASRDAVLPLSQPIKTLSGEIISQLPVPKGTQVIVSSGCYNMSKCIWGEDAYEFDPERWLKDEPVKSGASVGVLGNLMSFWSGTKACIGWRFAMVEMSCFLVEIFDQFEFRRTKDVQVYGDTLLFPLVVGEEDKGAQIPLRVSIASRD</sequence>
<dbReference type="STRING" id="5364.A0A5C3N4U6"/>
<evidence type="ECO:0000313" key="11">
    <source>
        <dbReference type="Proteomes" id="UP000305948"/>
    </source>
</evidence>
<evidence type="ECO:0000256" key="5">
    <source>
        <dbReference type="ARBA" id="ARBA00022723"/>
    </source>
</evidence>
<dbReference type="GO" id="GO:0005506">
    <property type="term" value="F:iron ion binding"/>
    <property type="evidence" value="ECO:0007669"/>
    <property type="project" value="InterPro"/>
</dbReference>
<dbReference type="OrthoDB" id="1470350at2759"/>
<dbReference type="InterPro" id="IPR002401">
    <property type="entry name" value="Cyt_P450_E_grp-I"/>
</dbReference>
<feature type="binding site" description="axial binding residue" evidence="9">
    <location>
        <position position="473"/>
    </location>
    <ligand>
        <name>heme</name>
        <dbReference type="ChEBI" id="CHEBI:30413"/>
    </ligand>
    <ligandPart>
        <name>Fe</name>
        <dbReference type="ChEBI" id="CHEBI:18248"/>
    </ligandPart>
</feature>
<evidence type="ECO:0000256" key="2">
    <source>
        <dbReference type="ARBA" id="ARBA00005179"/>
    </source>
</evidence>
<dbReference type="Gene3D" id="1.10.630.10">
    <property type="entry name" value="Cytochrome P450"/>
    <property type="match status" value="1"/>
</dbReference>
<evidence type="ECO:0000256" key="9">
    <source>
        <dbReference type="PIRSR" id="PIRSR602401-1"/>
    </source>
</evidence>
<gene>
    <name evidence="10" type="ORF">OE88DRAFT_1734321</name>
</gene>
<dbReference type="Pfam" id="PF00067">
    <property type="entry name" value="p450"/>
    <property type="match status" value="1"/>
</dbReference>